<evidence type="ECO:0000256" key="9">
    <source>
        <dbReference type="SAM" id="Phobius"/>
    </source>
</evidence>
<dbReference type="Proteomes" id="UP000694388">
    <property type="component" value="Unplaced"/>
</dbReference>
<accession>A0A8C4QGH2</accession>
<evidence type="ECO:0000259" key="10">
    <source>
        <dbReference type="PROSITE" id="PS50262"/>
    </source>
</evidence>
<protein>
    <recommendedName>
        <fullName evidence="10">G-protein coupled receptors family 1 profile domain-containing protein</fullName>
    </recommendedName>
</protein>
<comment type="subcellular location">
    <subcellularLocation>
        <location evidence="1">Cell membrane</location>
        <topology evidence="1">Multi-pass membrane protein</topology>
    </subcellularLocation>
</comment>
<keyword evidence="3 9" id="KW-0812">Transmembrane</keyword>
<dbReference type="Ensembl" id="ENSEBUT00000015688.1">
    <property type="protein sequence ID" value="ENSEBUP00000015112.1"/>
    <property type="gene ID" value="ENSEBUG00000009524.1"/>
</dbReference>
<evidence type="ECO:0000256" key="1">
    <source>
        <dbReference type="ARBA" id="ARBA00004651"/>
    </source>
</evidence>
<feature type="transmembrane region" description="Helical" evidence="9">
    <location>
        <begin position="34"/>
        <end position="60"/>
    </location>
</feature>
<dbReference type="PANTHER" id="PTHR24248:SF25">
    <property type="entry name" value="ALPHA-2C ADRENERGIC RECEPTOR"/>
    <property type="match status" value="1"/>
</dbReference>
<feature type="transmembrane region" description="Helical" evidence="9">
    <location>
        <begin position="72"/>
        <end position="93"/>
    </location>
</feature>
<evidence type="ECO:0000313" key="12">
    <source>
        <dbReference type="Proteomes" id="UP000694388"/>
    </source>
</evidence>
<keyword evidence="6 9" id="KW-0472">Membrane</keyword>
<dbReference type="AlphaFoldDB" id="A0A8C4QGH2"/>
<reference evidence="11" key="1">
    <citation type="submission" date="2025-08" db="UniProtKB">
        <authorList>
            <consortium name="Ensembl"/>
        </authorList>
    </citation>
    <scope>IDENTIFICATION</scope>
</reference>
<keyword evidence="12" id="KW-1185">Reference proteome</keyword>
<keyword evidence="4 9" id="KW-1133">Transmembrane helix</keyword>
<dbReference type="Gene3D" id="1.20.1070.10">
    <property type="entry name" value="Rhodopsin 7-helix transmembrane proteins"/>
    <property type="match status" value="1"/>
</dbReference>
<keyword evidence="7" id="KW-0675">Receptor</keyword>
<dbReference type="InterPro" id="IPR017452">
    <property type="entry name" value="GPCR_Rhodpsn_7TM"/>
</dbReference>
<dbReference type="GO" id="GO:0051379">
    <property type="term" value="F:epinephrine binding"/>
    <property type="evidence" value="ECO:0007669"/>
    <property type="project" value="TreeGrafter"/>
</dbReference>
<dbReference type="GO" id="GO:0005886">
    <property type="term" value="C:plasma membrane"/>
    <property type="evidence" value="ECO:0007669"/>
    <property type="project" value="UniProtKB-SubCell"/>
</dbReference>
<dbReference type="GeneTree" id="ENSGT00940000161707"/>
<dbReference type="Pfam" id="PF00001">
    <property type="entry name" value="7tm_1"/>
    <property type="match status" value="1"/>
</dbReference>
<dbReference type="SUPFAM" id="SSF81321">
    <property type="entry name" value="Family A G protein-coupled receptor-like"/>
    <property type="match status" value="1"/>
</dbReference>
<evidence type="ECO:0000256" key="8">
    <source>
        <dbReference type="ARBA" id="ARBA00023224"/>
    </source>
</evidence>
<dbReference type="GO" id="GO:0004938">
    <property type="term" value="F:alpha2-adrenergic receptor activity"/>
    <property type="evidence" value="ECO:0007669"/>
    <property type="project" value="TreeGrafter"/>
</dbReference>
<sequence>MVPDCAKAQSDVKACRQSTSKNDSLAMPHSVATLAGLTLLVGFIIFATIFGNILVVIAVSTSKSLQAVQNQFLVSLAAADLLVATLVMPFSLANELMGYWYFGHLWCQLYLCVDVLVCTSSIAHLCATRPLLVSHETRALQSEAYPTSRALRHRERVDHLCHYLLPSVTHRGSTEAPPGSVPKV</sequence>
<evidence type="ECO:0000256" key="6">
    <source>
        <dbReference type="ARBA" id="ARBA00023136"/>
    </source>
</evidence>
<evidence type="ECO:0000256" key="2">
    <source>
        <dbReference type="ARBA" id="ARBA00022475"/>
    </source>
</evidence>
<dbReference type="PRINTS" id="PR00237">
    <property type="entry name" value="GPCRRHODOPSN"/>
</dbReference>
<dbReference type="PANTHER" id="PTHR24248">
    <property type="entry name" value="ADRENERGIC RECEPTOR-RELATED G-PROTEIN COUPLED RECEPTOR"/>
    <property type="match status" value="1"/>
</dbReference>
<feature type="domain" description="G-protein coupled receptors family 1 profile" evidence="10">
    <location>
        <begin position="51"/>
        <end position="127"/>
    </location>
</feature>
<evidence type="ECO:0000313" key="11">
    <source>
        <dbReference type="Ensembl" id="ENSEBUP00000015112.1"/>
    </source>
</evidence>
<dbReference type="PROSITE" id="PS50262">
    <property type="entry name" value="G_PROTEIN_RECEP_F1_2"/>
    <property type="match status" value="1"/>
</dbReference>
<evidence type="ECO:0000256" key="7">
    <source>
        <dbReference type="ARBA" id="ARBA00023170"/>
    </source>
</evidence>
<name>A0A8C4QGH2_EPTBU</name>
<evidence type="ECO:0000256" key="4">
    <source>
        <dbReference type="ARBA" id="ARBA00022989"/>
    </source>
</evidence>
<keyword evidence="2" id="KW-1003">Cell membrane</keyword>
<evidence type="ECO:0000256" key="3">
    <source>
        <dbReference type="ARBA" id="ARBA00022692"/>
    </source>
</evidence>
<keyword evidence="8" id="KW-0807">Transducer</keyword>
<dbReference type="InterPro" id="IPR000276">
    <property type="entry name" value="GPCR_Rhodpsn"/>
</dbReference>
<evidence type="ECO:0000256" key="5">
    <source>
        <dbReference type="ARBA" id="ARBA00023040"/>
    </source>
</evidence>
<organism evidence="11 12">
    <name type="scientific">Eptatretus burgeri</name>
    <name type="common">Inshore hagfish</name>
    <dbReference type="NCBI Taxonomy" id="7764"/>
    <lineage>
        <taxon>Eukaryota</taxon>
        <taxon>Metazoa</taxon>
        <taxon>Chordata</taxon>
        <taxon>Craniata</taxon>
        <taxon>Vertebrata</taxon>
        <taxon>Cyclostomata</taxon>
        <taxon>Myxini</taxon>
        <taxon>Myxiniformes</taxon>
        <taxon>Myxinidae</taxon>
        <taxon>Eptatretinae</taxon>
        <taxon>Eptatretus</taxon>
    </lineage>
</organism>
<keyword evidence="5" id="KW-0297">G-protein coupled receptor</keyword>
<reference evidence="11" key="2">
    <citation type="submission" date="2025-09" db="UniProtKB">
        <authorList>
            <consortium name="Ensembl"/>
        </authorList>
    </citation>
    <scope>IDENTIFICATION</scope>
</reference>
<proteinExistence type="predicted"/>